<comment type="similarity">
    <text evidence="1">Belongs to the LysR transcriptional regulatory family.</text>
</comment>
<evidence type="ECO:0000256" key="2">
    <source>
        <dbReference type="ARBA" id="ARBA00023015"/>
    </source>
</evidence>
<dbReference type="Proteomes" id="UP000187499">
    <property type="component" value="Chromosome"/>
</dbReference>
<dbReference type="KEGG" id="lalw:BTM29_03950"/>
<dbReference type="RefSeq" id="WP_076614264.1">
    <property type="nucleotide sequence ID" value="NZ_CP019323.1"/>
</dbReference>
<evidence type="ECO:0000259" key="5">
    <source>
        <dbReference type="PROSITE" id="PS50931"/>
    </source>
</evidence>
<dbReference type="InterPro" id="IPR000847">
    <property type="entry name" value="LysR_HTH_N"/>
</dbReference>
<dbReference type="PANTHER" id="PTHR30126:SF96">
    <property type="entry name" value="TRANSCRIPTIONAL REGULATORY PROTEIN, LYSR FAMILY"/>
    <property type="match status" value="1"/>
</dbReference>
<proteinExistence type="inferred from homology"/>
<evidence type="ECO:0000256" key="1">
    <source>
        <dbReference type="ARBA" id="ARBA00009437"/>
    </source>
</evidence>
<dbReference type="OrthoDB" id="9778774at2"/>
<keyword evidence="7" id="KW-1185">Reference proteome</keyword>
<evidence type="ECO:0000256" key="3">
    <source>
        <dbReference type="ARBA" id="ARBA00023125"/>
    </source>
</evidence>
<dbReference type="STRING" id="1847728.BTM29_03950"/>
<dbReference type="Gene3D" id="3.40.190.290">
    <property type="match status" value="1"/>
</dbReference>
<dbReference type="GO" id="GO:0003700">
    <property type="term" value="F:DNA-binding transcription factor activity"/>
    <property type="evidence" value="ECO:0007669"/>
    <property type="project" value="InterPro"/>
</dbReference>
<keyword evidence="4" id="KW-0804">Transcription</keyword>
<sequence length="318" mass="36346">MPMIDSPNMLQYLDTLLKYGNYTKAAKSLYISQPYLTQTIKKVEKELDIEIINRHDTPLQLTEAGRIYYQYLNSMEVKQDNFRKQISKYASTEHTIIRIGVLSSLGTYLLPLFLPTYLKSHPNVKIELYEAIPDINEKKTLNGDLDFFIGQNPETISPRLTVYDQGKHGYYAIIPESSKLYQPKEKFLKPGSISIKSLLQENLILTTHGSAIRRQVDYLIHKFKIQPNIVLESNNIFTIVALATNNLGVTFLPESVPIPKANDNINIYKLPMDLISLNYFIAHPADKTLIAAETELVDSFLHYLKFDIEVKNASPMIS</sequence>
<feature type="domain" description="HTH lysR-type" evidence="5">
    <location>
        <begin position="7"/>
        <end position="62"/>
    </location>
</feature>
<dbReference type="Pfam" id="PF03466">
    <property type="entry name" value="LysR_substrate"/>
    <property type="match status" value="1"/>
</dbReference>
<dbReference type="PRINTS" id="PR00039">
    <property type="entry name" value="HTHLYSR"/>
</dbReference>
<dbReference type="Pfam" id="PF00126">
    <property type="entry name" value="HTH_1"/>
    <property type="match status" value="1"/>
</dbReference>
<dbReference type="InterPro" id="IPR036388">
    <property type="entry name" value="WH-like_DNA-bd_sf"/>
</dbReference>
<gene>
    <name evidence="6" type="ORF">BTM29_03950</name>
</gene>
<evidence type="ECO:0000313" key="7">
    <source>
        <dbReference type="Proteomes" id="UP000187499"/>
    </source>
</evidence>
<dbReference type="InterPro" id="IPR036390">
    <property type="entry name" value="WH_DNA-bd_sf"/>
</dbReference>
<reference evidence="7" key="1">
    <citation type="submission" date="2016-12" db="EMBL/GenBank/DDBJ databases">
        <authorList>
            <person name="Jung M.Y."/>
            <person name="Lee S.H."/>
        </authorList>
    </citation>
    <scope>NUCLEOTIDE SEQUENCE [LARGE SCALE GENOMIC DNA]</scope>
    <source>
        <strain evidence="7">WiKim39</strain>
    </source>
</reference>
<accession>A0A1P8Q1L6</accession>
<keyword evidence="2" id="KW-0805">Transcription regulation</keyword>
<protein>
    <submittedName>
        <fullName evidence="6">LysR family transcriptional regulator</fullName>
    </submittedName>
</protein>
<organism evidence="6 7">
    <name type="scientific">Companilactobacillus allii</name>
    <dbReference type="NCBI Taxonomy" id="1847728"/>
    <lineage>
        <taxon>Bacteria</taxon>
        <taxon>Bacillati</taxon>
        <taxon>Bacillota</taxon>
        <taxon>Bacilli</taxon>
        <taxon>Lactobacillales</taxon>
        <taxon>Lactobacillaceae</taxon>
        <taxon>Companilactobacillus</taxon>
    </lineage>
</organism>
<dbReference type="PANTHER" id="PTHR30126">
    <property type="entry name" value="HTH-TYPE TRANSCRIPTIONAL REGULATOR"/>
    <property type="match status" value="1"/>
</dbReference>
<dbReference type="SUPFAM" id="SSF46785">
    <property type="entry name" value="Winged helix' DNA-binding domain"/>
    <property type="match status" value="1"/>
</dbReference>
<dbReference type="Gene3D" id="1.10.10.10">
    <property type="entry name" value="Winged helix-like DNA-binding domain superfamily/Winged helix DNA-binding domain"/>
    <property type="match status" value="1"/>
</dbReference>
<dbReference type="AlphaFoldDB" id="A0A1P8Q1L6"/>
<dbReference type="PROSITE" id="PS50931">
    <property type="entry name" value="HTH_LYSR"/>
    <property type="match status" value="1"/>
</dbReference>
<keyword evidence="3" id="KW-0238">DNA-binding</keyword>
<evidence type="ECO:0000256" key="4">
    <source>
        <dbReference type="ARBA" id="ARBA00023163"/>
    </source>
</evidence>
<dbReference type="CDD" id="cd05466">
    <property type="entry name" value="PBP2_LTTR_substrate"/>
    <property type="match status" value="1"/>
</dbReference>
<evidence type="ECO:0000313" key="6">
    <source>
        <dbReference type="EMBL" id="APX71760.1"/>
    </source>
</evidence>
<name>A0A1P8Q1L6_9LACO</name>
<dbReference type="InterPro" id="IPR005119">
    <property type="entry name" value="LysR_subst-bd"/>
</dbReference>
<dbReference type="EMBL" id="CP019323">
    <property type="protein sequence ID" value="APX71760.1"/>
    <property type="molecule type" value="Genomic_DNA"/>
</dbReference>
<dbReference type="GO" id="GO:0003677">
    <property type="term" value="F:DNA binding"/>
    <property type="evidence" value="ECO:0007669"/>
    <property type="project" value="UniProtKB-KW"/>
</dbReference>
<dbReference type="SUPFAM" id="SSF53850">
    <property type="entry name" value="Periplasmic binding protein-like II"/>
    <property type="match status" value="1"/>
</dbReference>